<dbReference type="AlphaFoldDB" id="A0ABD5R7M0"/>
<sequence>MQVRSATVDDIDAIRRVATASLTASYGHVLGDETIGEAVERWYATESLADDLDDDDTLVLVAARDGDVVGFTQGYVTDRRERVGEIDWLHVDPDDREGGVGTTLLREIETELVERDVDRIEGCVLEANEAGGEFYADHGFDATGTRSVKIAGESFTEAIYSKFTDGDVEHVVMETRTADDGTLVYVAFDEPARASLAPFYQTYLDADRTERYGWFCGNCDSLHTAMDTMGRVACNECENKRKPTRWDAAYL</sequence>
<dbReference type="CDD" id="cd04301">
    <property type="entry name" value="NAT_SF"/>
    <property type="match status" value="1"/>
</dbReference>
<dbReference type="GO" id="GO:0016746">
    <property type="term" value="F:acyltransferase activity"/>
    <property type="evidence" value="ECO:0007669"/>
    <property type="project" value="UniProtKB-KW"/>
</dbReference>
<dbReference type="InterPro" id="IPR000182">
    <property type="entry name" value="GNAT_dom"/>
</dbReference>
<dbReference type="Pfam" id="PF00583">
    <property type="entry name" value="Acetyltransf_1"/>
    <property type="match status" value="1"/>
</dbReference>
<proteinExistence type="predicted"/>
<keyword evidence="2 4" id="KW-0012">Acyltransferase</keyword>
<evidence type="ECO:0000256" key="1">
    <source>
        <dbReference type="ARBA" id="ARBA00022679"/>
    </source>
</evidence>
<organism evidence="4 5">
    <name type="scientific">Salinirubrum litoreum</name>
    <dbReference type="NCBI Taxonomy" id="1126234"/>
    <lineage>
        <taxon>Archaea</taxon>
        <taxon>Methanobacteriati</taxon>
        <taxon>Methanobacteriota</taxon>
        <taxon>Stenosarchaea group</taxon>
        <taxon>Halobacteria</taxon>
        <taxon>Halobacteriales</taxon>
        <taxon>Haloferacaceae</taxon>
        <taxon>Salinirubrum</taxon>
    </lineage>
</organism>
<evidence type="ECO:0000313" key="5">
    <source>
        <dbReference type="Proteomes" id="UP001596201"/>
    </source>
</evidence>
<reference evidence="4 5" key="1">
    <citation type="journal article" date="2019" name="Int. J. Syst. Evol. Microbiol.">
        <title>The Global Catalogue of Microorganisms (GCM) 10K type strain sequencing project: providing services to taxonomists for standard genome sequencing and annotation.</title>
        <authorList>
            <consortium name="The Broad Institute Genomics Platform"/>
            <consortium name="The Broad Institute Genome Sequencing Center for Infectious Disease"/>
            <person name="Wu L."/>
            <person name="Ma J."/>
        </authorList>
    </citation>
    <scope>NUCLEOTIDE SEQUENCE [LARGE SCALE GENOMIC DNA]</scope>
    <source>
        <strain evidence="4 5">CGMCC 1.12237</strain>
    </source>
</reference>
<dbReference type="RefSeq" id="WP_227228711.1">
    <property type="nucleotide sequence ID" value="NZ_JAJCVJ010000001.1"/>
</dbReference>
<dbReference type="PANTHER" id="PTHR43877">
    <property type="entry name" value="AMINOALKYLPHOSPHONATE N-ACETYLTRANSFERASE-RELATED-RELATED"/>
    <property type="match status" value="1"/>
</dbReference>
<dbReference type="InterPro" id="IPR016181">
    <property type="entry name" value="Acyl_CoA_acyltransferase"/>
</dbReference>
<keyword evidence="5" id="KW-1185">Reference proteome</keyword>
<evidence type="ECO:0000313" key="4">
    <source>
        <dbReference type="EMBL" id="MFC5365949.1"/>
    </source>
</evidence>
<name>A0ABD5R7M0_9EURY</name>
<accession>A0ABD5R7M0</accession>
<dbReference type="InterPro" id="IPR043854">
    <property type="entry name" value="DUF5816"/>
</dbReference>
<dbReference type="Pfam" id="PF19133">
    <property type="entry name" value="DUF5816"/>
    <property type="match status" value="1"/>
</dbReference>
<evidence type="ECO:0000259" key="3">
    <source>
        <dbReference type="PROSITE" id="PS51186"/>
    </source>
</evidence>
<dbReference type="EMBL" id="JBHSKX010000001">
    <property type="protein sequence ID" value="MFC5365949.1"/>
    <property type="molecule type" value="Genomic_DNA"/>
</dbReference>
<protein>
    <submittedName>
        <fullName evidence="4">GNAT family N-acetyltransferase</fullName>
        <ecNumber evidence="4">2.3.1.-</ecNumber>
    </submittedName>
</protein>
<dbReference type="SUPFAM" id="SSF55729">
    <property type="entry name" value="Acyl-CoA N-acyltransferases (Nat)"/>
    <property type="match status" value="1"/>
</dbReference>
<keyword evidence="1 4" id="KW-0808">Transferase</keyword>
<dbReference type="Gene3D" id="3.40.630.30">
    <property type="match status" value="1"/>
</dbReference>
<evidence type="ECO:0000256" key="2">
    <source>
        <dbReference type="ARBA" id="ARBA00023315"/>
    </source>
</evidence>
<comment type="caution">
    <text evidence="4">The sequence shown here is derived from an EMBL/GenBank/DDBJ whole genome shotgun (WGS) entry which is preliminary data.</text>
</comment>
<dbReference type="EC" id="2.3.1.-" evidence="4"/>
<dbReference type="InterPro" id="IPR050832">
    <property type="entry name" value="Bact_Acetyltransf"/>
</dbReference>
<dbReference type="PROSITE" id="PS51186">
    <property type="entry name" value="GNAT"/>
    <property type="match status" value="1"/>
</dbReference>
<gene>
    <name evidence="4" type="ORF">ACFPJ5_03300</name>
</gene>
<dbReference type="Proteomes" id="UP001596201">
    <property type="component" value="Unassembled WGS sequence"/>
</dbReference>
<feature type="domain" description="N-acetyltransferase" evidence="3">
    <location>
        <begin position="1"/>
        <end position="166"/>
    </location>
</feature>